<keyword evidence="4" id="KW-0067">ATP-binding</keyword>
<organism evidence="4 5">
    <name type="scientific">Paenibacillus barcinonensis</name>
    <dbReference type="NCBI Taxonomy" id="198119"/>
    <lineage>
        <taxon>Bacteria</taxon>
        <taxon>Bacillati</taxon>
        <taxon>Bacillota</taxon>
        <taxon>Bacilli</taxon>
        <taxon>Bacillales</taxon>
        <taxon>Paenibacillaceae</taxon>
        <taxon>Paenibacillus</taxon>
    </lineage>
</organism>
<dbReference type="Pfam" id="PF00271">
    <property type="entry name" value="Helicase_C"/>
    <property type="match status" value="1"/>
</dbReference>
<dbReference type="Pfam" id="PF12419">
    <property type="entry name" value="DUF3670"/>
    <property type="match status" value="1"/>
</dbReference>
<keyword evidence="4" id="KW-0547">Nucleotide-binding</keyword>
<evidence type="ECO:0000259" key="3">
    <source>
        <dbReference type="PROSITE" id="PS51194"/>
    </source>
</evidence>
<dbReference type="CDD" id="cd18793">
    <property type="entry name" value="SF2_C_SNF"/>
    <property type="match status" value="1"/>
</dbReference>
<reference evidence="4 5" key="1">
    <citation type="submission" date="2018-06" db="EMBL/GenBank/DDBJ databases">
        <title>Genomic Encyclopedia of Type Strains, Phase III (KMG-III): the genomes of soil and plant-associated and newly described type strains.</title>
        <authorList>
            <person name="Whitman W."/>
        </authorList>
    </citation>
    <scope>NUCLEOTIDE SEQUENCE [LARGE SCALE GENOMIC DNA]</scope>
    <source>
        <strain evidence="4 5">CECT 7022</strain>
    </source>
</reference>
<dbReference type="InterPro" id="IPR049730">
    <property type="entry name" value="SNF2/RAD54-like_C"/>
</dbReference>
<sequence>MMQSLYGVWLGDVFFCFSGETSEPRVDAWSHVVRRLQFGDEGRLFQPAALRLAELRWPNPLRNAAETKNTKRRQLLGRTLEGLAVSPKDAFRLLLQWDDQMLHAAGIQAGEEMRYWVKAAQFTQELLLRGAIAPAAAFAAKTGARRRTGQETLTGVWRPRLQLEEDQERFRSLAESMPPIALSAPGAYASTEPETREEAAGVVLFSFMSGIIHAVVTSELEGMDSVLSRYRTSFRRGSSPVSELWWNSLISMFRPVTVQGPTEEMADFVDTLHEAGGTMMPAFGIEETPPASGTFKLVLRLEPPLGEQDSTWGISFWVDSDQESGLRLPARSIWAHPERDLDRGKVLYVSAAEQLLMAIGQASELAPELETALLHARPEEIQLEQQSFFEFLTHAVPRLQKAGITVLMPSRWSRAGKRRAGLRLQMSNGAPERQPGAGSALGMEQLVAFTAEPMLDGKPITAEELAALAESTVPYVMFRGEWIEVDTKEIRQVLRYMRKEEEQYMPLSEWLHLAADEGEDSIWKGMSVFGAESEGMLAFLLDGQVLRSIQPRSVPAELHGELRPYQERGFQWLSAMGELGFGVCLADDMGLGKTIQVITCLLDRMQEDRQAALMEAQEVQGLEEAAADQATARAWIAERAGGVVSELHTLSKSGDSHASLKAGASHNSAVIPEEQWPALIVCPTSLLGNWQRELKRFAPNLSLYIHHGGQRLHGDTFQEEARKHDVVLTTYHLAGRDGPDLASLHWSTVVLDEAQYIKNYRTKQAQSVMRLSTSHRIAMTGTPVENRLSELWSIFQFLNPGYLGTSSSFRQRYTGLGPSEESAASLRELHRLVSPFMLRRLKSDPDIRKDLPEKLELKSYCSLTPEQAILYQRVVDELMGGLDGRNGIARKGIVLSSLTKLKQICDHPVLADSTRKDHGKTEASGKMERLLELLDAIRDNGESALVFTQYVSMGELLVSRLARRYEEEPYFLHGGVSKAQRDEMVETFQKGEGPSMFVLSLRAGGVGLNLTRASHVIHYDRWWNPAVENQATDRVFRIGQNRNVQVHKLICQGTLEERIDELIESKKALSEQVVGSGENWLTEMSDDELRSLISLQGETWL</sequence>
<evidence type="ECO:0000313" key="5">
    <source>
        <dbReference type="Proteomes" id="UP000247790"/>
    </source>
</evidence>
<dbReference type="SMART" id="SM00487">
    <property type="entry name" value="DEXDc"/>
    <property type="match status" value="1"/>
</dbReference>
<dbReference type="Proteomes" id="UP000247790">
    <property type="component" value="Unassembled WGS sequence"/>
</dbReference>
<dbReference type="GO" id="GO:0004386">
    <property type="term" value="F:helicase activity"/>
    <property type="evidence" value="ECO:0007669"/>
    <property type="project" value="UniProtKB-KW"/>
</dbReference>
<feature type="domain" description="Helicase ATP-binding" evidence="2">
    <location>
        <begin position="574"/>
        <end position="801"/>
    </location>
</feature>
<dbReference type="InterPro" id="IPR001650">
    <property type="entry name" value="Helicase_C-like"/>
</dbReference>
<comment type="caution">
    <text evidence="4">The sequence shown here is derived from an EMBL/GenBank/DDBJ whole genome shotgun (WGS) entry which is preliminary data.</text>
</comment>
<evidence type="ECO:0000259" key="2">
    <source>
        <dbReference type="PROSITE" id="PS51192"/>
    </source>
</evidence>
<dbReference type="Gene3D" id="3.40.50.10810">
    <property type="entry name" value="Tandem AAA-ATPase domain"/>
    <property type="match status" value="2"/>
</dbReference>
<dbReference type="PROSITE" id="PS51194">
    <property type="entry name" value="HELICASE_CTER"/>
    <property type="match status" value="1"/>
</dbReference>
<evidence type="ECO:0000313" key="4">
    <source>
        <dbReference type="EMBL" id="PYE44327.1"/>
    </source>
</evidence>
<dbReference type="InterPro" id="IPR014001">
    <property type="entry name" value="Helicase_ATP-bd"/>
</dbReference>
<dbReference type="SUPFAM" id="SSF52540">
    <property type="entry name" value="P-loop containing nucleoside triphosphate hydrolases"/>
    <property type="match status" value="2"/>
</dbReference>
<accession>A0A2V4UVU9</accession>
<evidence type="ECO:0000256" key="1">
    <source>
        <dbReference type="ARBA" id="ARBA00022801"/>
    </source>
</evidence>
<protein>
    <submittedName>
        <fullName evidence="4">Helicase-like protein</fullName>
    </submittedName>
</protein>
<feature type="domain" description="Helicase C-terminal" evidence="3">
    <location>
        <begin position="929"/>
        <end position="1085"/>
    </location>
</feature>
<keyword evidence="4" id="KW-0347">Helicase</keyword>
<dbReference type="InterPro" id="IPR000330">
    <property type="entry name" value="SNF2_N"/>
</dbReference>
<dbReference type="InterPro" id="IPR038718">
    <property type="entry name" value="SNF2-like_sf"/>
</dbReference>
<dbReference type="SMART" id="SM00490">
    <property type="entry name" value="HELICc"/>
    <property type="match status" value="1"/>
</dbReference>
<dbReference type="Pfam" id="PF00176">
    <property type="entry name" value="SNF2-rel_dom"/>
    <property type="match status" value="1"/>
</dbReference>
<dbReference type="AlphaFoldDB" id="A0A2V4UVU9"/>
<dbReference type="PROSITE" id="PS51192">
    <property type="entry name" value="HELICASE_ATP_BIND_1"/>
    <property type="match status" value="1"/>
</dbReference>
<dbReference type="Gene3D" id="3.40.50.300">
    <property type="entry name" value="P-loop containing nucleotide triphosphate hydrolases"/>
    <property type="match status" value="1"/>
</dbReference>
<dbReference type="FunFam" id="3.40.50.300:FF:000533">
    <property type="entry name" value="Helicase, Snf2 family"/>
    <property type="match status" value="1"/>
</dbReference>
<dbReference type="GO" id="GO:0005524">
    <property type="term" value="F:ATP binding"/>
    <property type="evidence" value="ECO:0007669"/>
    <property type="project" value="InterPro"/>
</dbReference>
<keyword evidence="1" id="KW-0378">Hydrolase</keyword>
<dbReference type="EMBL" id="QJSW01000024">
    <property type="protein sequence ID" value="PYE44327.1"/>
    <property type="molecule type" value="Genomic_DNA"/>
</dbReference>
<name>A0A2V4UVU9_PAEBA</name>
<dbReference type="InterPro" id="IPR027417">
    <property type="entry name" value="P-loop_NTPase"/>
</dbReference>
<proteinExistence type="predicted"/>
<gene>
    <name evidence="4" type="ORF">DFQ00_12436</name>
</gene>
<dbReference type="InterPro" id="IPR022138">
    <property type="entry name" value="DUF3670"/>
</dbReference>
<dbReference type="PANTHER" id="PTHR10799">
    <property type="entry name" value="SNF2/RAD54 HELICASE FAMILY"/>
    <property type="match status" value="1"/>
</dbReference>
<dbReference type="GO" id="GO:0016787">
    <property type="term" value="F:hydrolase activity"/>
    <property type="evidence" value="ECO:0007669"/>
    <property type="project" value="UniProtKB-KW"/>
</dbReference>